<keyword evidence="4" id="KW-0720">Serine protease</keyword>
<dbReference type="PANTHER" id="PTHR20842">
    <property type="entry name" value="PROTEASE S51 ALPHA-ASPARTYL DIPEPTIDASE"/>
    <property type="match status" value="1"/>
</dbReference>
<dbReference type="GO" id="GO:0016805">
    <property type="term" value="F:dipeptidase activity"/>
    <property type="evidence" value="ECO:0007669"/>
    <property type="project" value="UniProtKB-KW"/>
</dbReference>
<keyword evidence="3 5" id="KW-0378">Hydrolase</keyword>
<dbReference type="Proteomes" id="UP000292583">
    <property type="component" value="Unassembled WGS sequence"/>
</dbReference>
<evidence type="ECO:0000313" key="6">
    <source>
        <dbReference type="Proteomes" id="UP000292583"/>
    </source>
</evidence>
<reference evidence="5 6" key="1">
    <citation type="submission" date="2018-07" db="EMBL/GenBank/DDBJ databases">
        <title>Campylobacter zealandensis sp. nov., isolated from birds and water in New Zealand.</title>
        <authorList>
            <person name="Wilkinson D.A."/>
            <person name="Biggs P.J."/>
            <person name="French N.P."/>
            <person name="Midwinter A.C."/>
        </authorList>
    </citation>
    <scope>NUCLEOTIDE SEQUENCE [LARGE SCALE GENOMIC DNA]</scope>
    <source>
        <strain evidence="5 6">B423b</strain>
    </source>
</reference>
<comment type="similarity">
    <text evidence="1">Belongs to the peptidase S51 family.</text>
</comment>
<evidence type="ECO:0000256" key="1">
    <source>
        <dbReference type="ARBA" id="ARBA00006534"/>
    </source>
</evidence>
<dbReference type="NCBIfam" id="NF003642">
    <property type="entry name" value="PRK05282.1"/>
    <property type="match status" value="1"/>
</dbReference>
<dbReference type="OrthoDB" id="3373764at2"/>
<dbReference type="CDD" id="cd03146">
    <property type="entry name" value="GAT1_Peptidase_E"/>
    <property type="match status" value="1"/>
</dbReference>
<evidence type="ECO:0000256" key="3">
    <source>
        <dbReference type="ARBA" id="ARBA00022801"/>
    </source>
</evidence>
<keyword evidence="5" id="KW-0224">Dipeptidase</keyword>
<evidence type="ECO:0000313" key="5">
    <source>
        <dbReference type="EMBL" id="TBR81790.1"/>
    </source>
</evidence>
<name>A0A4Q9JWV1_9BACT</name>
<evidence type="ECO:0000256" key="4">
    <source>
        <dbReference type="ARBA" id="ARBA00022825"/>
    </source>
</evidence>
<dbReference type="RefSeq" id="WP_131163145.1">
    <property type="nucleotide sequence ID" value="NZ_CP076657.1"/>
</dbReference>
<dbReference type="EMBL" id="QPGR01000003">
    <property type="protein sequence ID" value="TBR81790.1"/>
    <property type="molecule type" value="Genomic_DNA"/>
</dbReference>
<evidence type="ECO:0000256" key="2">
    <source>
        <dbReference type="ARBA" id="ARBA00022670"/>
    </source>
</evidence>
<keyword evidence="6" id="KW-1185">Reference proteome</keyword>
<gene>
    <name evidence="5" type="ORF">DU473_02620</name>
</gene>
<dbReference type="SUPFAM" id="SSF52317">
    <property type="entry name" value="Class I glutamine amidotransferase-like"/>
    <property type="match status" value="1"/>
</dbReference>
<dbReference type="GO" id="GO:0006508">
    <property type="term" value="P:proteolysis"/>
    <property type="evidence" value="ECO:0007669"/>
    <property type="project" value="UniProtKB-KW"/>
</dbReference>
<accession>A0A4Q9JWV1</accession>
<proteinExistence type="inferred from homology"/>
<dbReference type="EC" id="3.4.13.21" evidence="5"/>
<dbReference type="InterPro" id="IPR005320">
    <property type="entry name" value="Peptidase_S51"/>
</dbReference>
<dbReference type="AlphaFoldDB" id="A0A4Q9JWV1"/>
<dbReference type="InterPro" id="IPR029062">
    <property type="entry name" value="Class_I_gatase-like"/>
</dbReference>
<keyword evidence="2" id="KW-0645">Protease</keyword>
<dbReference type="PANTHER" id="PTHR20842:SF0">
    <property type="entry name" value="ALPHA-ASPARTYL DIPEPTIDASE"/>
    <property type="match status" value="1"/>
</dbReference>
<protein>
    <submittedName>
        <fullName evidence="5">Dipeptidase PepE</fullName>
        <ecNumber evidence="5">3.4.13.21</ecNumber>
    </submittedName>
</protein>
<sequence>MLNLLLLSSSSYKDTGYLTHAKSFIEDFLQECDVKDESILFIPYAGVRRTNEEYEIKVKESLNKDNIISIHHFKNLKEAISKAKVFLVGGGNTFMLLSKLYEYDLLEILKKRIQEGACYIGWSAGSNIAGKSIKTTNDMPIIMPKSFDALNVFPYQINPHFISGKIQGHNGESREERLEEFLIANPKDQIYAIPEGSALRIQENKIKIIGHNSVLKLSYPMKSEILELNQEYNFKG</sequence>
<dbReference type="Gene3D" id="3.40.50.880">
    <property type="match status" value="1"/>
</dbReference>
<dbReference type="GO" id="GO:0008236">
    <property type="term" value="F:serine-type peptidase activity"/>
    <property type="evidence" value="ECO:0007669"/>
    <property type="project" value="UniProtKB-KW"/>
</dbReference>
<organism evidence="5 6">
    <name type="scientific">Campylobacter novaezeelandiae</name>
    <dbReference type="NCBI Taxonomy" id="2267891"/>
    <lineage>
        <taxon>Bacteria</taxon>
        <taxon>Pseudomonadati</taxon>
        <taxon>Campylobacterota</taxon>
        <taxon>Epsilonproteobacteria</taxon>
        <taxon>Campylobacterales</taxon>
        <taxon>Campylobacteraceae</taxon>
        <taxon>Campylobacter</taxon>
    </lineage>
</organism>
<dbReference type="Pfam" id="PF03575">
    <property type="entry name" value="Peptidase_S51"/>
    <property type="match status" value="1"/>
</dbReference>
<comment type="caution">
    <text evidence="5">The sequence shown here is derived from an EMBL/GenBank/DDBJ whole genome shotgun (WGS) entry which is preliminary data.</text>
</comment>